<reference evidence="1 2" key="1">
    <citation type="journal article" date="2023" name="Antonie Van Leeuwenhoek">
        <title>Mesoterricola silvestris gen. nov., sp. nov., Mesoterricola sediminis sp. nov., Geothrix oryzae sp. nov., Geothrix edaphica sp. nov., Geothrix rubra sp. nov., and Geothrix limicola sp. nov., six novel members of Acidobacteriota isolated from soils.</title>
        <authorList>
            <person name="Itoh H."/>
            <person name="Sugisawa Y."/>
            <person name="Mise K."/>
            <person name="Xu Z."/>
            <person name="Kuniyasu M."/>
            <person name="Ushijima N."/>
            <person name="Kawano K."/>
            <person name="Kobayashi E."/>
            <person name="Shiratori Y."/>
            <person name="Masuda Y."/>
            <person name="Senoo K."/>
        </authorList>
    </citation>
    <scope>NUCLEOTIDE SEQUENCE [LARGE SCALE GENOMIC DNA]</scope>
    <source>
        <strain evidence="1 2">Red803</strain>
    </source>
</reference>
<dbReference type="PROSITE" id="PS51257">
    <property type="entry name" value="PROKAR_LIPOPROTEIN"/>
    <property type="match status" value="1"/>
</dbReference>
<proteinExistence type="predicted"/>
<gene>
    <name evidence="1" type="ORF">GETHPA_21220</name>
</gene>
<keyword evidence="2" id="KW-1185">Reference proteome</keyword>
<accession>A0ABQ5Q966</accession>
<dbReference type="RefSeq" id="WP_285725958.1">
    <property type="nucleotide sequence ID" value="NZ_BSDD01000004.1"/>
</dbReference>
<evidence type="ECO:0000313" key="2">
    <source>
        <dbReference type="Proteomes" id="UP001165089"/>
    </source>
</evidence>
<sequence length="235" mass="24867">MAISLGRVLRAGLIPALLLAGMACKRPETALRERPAQRVELVQKVKGMTPEEERALVARISEGLGLPSVAEVPPGGSTRVLRLTLKGGPDPDATRGLGRTWTVSVGEGFALGAFLASGAPAYTFTSWEVTAIGGGVGALLGAAYGPVRYRENQARMQRFGYLPWEIHAEWEVLDRRPGGGEDVAAHLRPANLDPEPFLHPLPAGARTEADVRAATLEATAEALLRKVKGAPGAVR</sequence>
<evidence type="ECO:0008006" key="3">
    <source>
        <dbReference type="Google" id="ProtNLM"/>
    </source>
</evidence>
<organism evidence="1 2">
    <name type="scientific">Geothrix rubra</name>
    <dbReference type="NCBI Taxonomy" id="2927977"/>
    <lineage>
        <taxon>Bacteria</taxon>
        <taxon>Pseudomonadati</taxon>
        <taxon>Acidobacteriota</taxon>
        <taxon>Holophagae</taxon>
        <taxon>Holophagales</taxon>
        <taxon>Holophagaceae</taxon>
        <taxon>Geothrix</taxon>
    </lineage>
</organism>
<evidence type="ECO:0000313" key="1">
    <source>
        <dbReference type="EMBL" id="GLH70589.1"/>
    </source>
</evidence>
<comment type="caution">
    <text evidence="1">The sequence shown here is derived from an EMBL/GenBank/DDBJ whole genome shotgun (WGS) entry which is preliminary data.</text>
</comment>
<dbReference type="EMBL" id="BSDD01000004">
    <property type="protein sequence ID" value="GLH70589.1"/>
    <property type="molecule type" value="Genomic_DNA"/>
</dbReference>
<dbReference type="Proteomes" id="UP001165089">
    <property type="component" value="Unassembled WGS sequence"/>
</dbReference>
<protein>
    <recommendedName>
        <fullName evidence="3">Lipoprotein</fullName>
    </recommendedName>
</protein>
<name>A0ABQ5Q966_9BACT</name>